<dbReference type="GO" id="GO:0005524">
    <property type="term" value="F:ATP binding"/>
    <property type="evidence" value="ECO:0007669"/>
    <property type="project" value="UniProtKB-KW"/>
</dbReference>
<organism evidence="7 8">
    <name type="scientific">Tritonibacter horizontis</name>
    <dbReference type="NCBI Taxonomy" id="1768241"/>
    <lineage>
        <taxon>Bacteria</taxon>
        <taxon>Pseudomonadati</taxon>
        <taxon>Pseudomonadota</taxon>
        <taxon>Alphaproteobacteria</taxon>
        <taxon>Rhodobacterales</taxon>
        <taxon>Paracoccaceae</taxon>
        <taxon>Tritonibacter</taxon>
    </lineage>
</organism>
<dbReference type="GO" id="GO:0016887">
    <property type="term" value="F:ATP hydrolysis activity"/>
    <property type="evidence" value="ECO:0007669"/>
    <property type="project" value="InterPro"/>
</dbReference>
<keyword evidence="3 7" id="KW-0067">ATP-binding</keyword>
<dbReference type="EC" id="3.6.3.-" evidence="7"/>
<keyword evidence="4" id="KW-1278">Translocase</keyword>
<gene>
    <name evidence="7" type="primary">hmuV_2</name>
    <name evidence="7" type="ORF">TRIHO_31400</name>
</gene>
<sequence length="268" mass="28600">MTLQATHINLTLGQKSILRDVSLTAQAGEVTAIVGPNGSGKSSLLKVLVGEQPASGEVLLNGQTLTSYRPWELASLRGVLPQATVLAFPFTVLEVVRLGLAAGPDANHPDLPFEALAQVDLDGYAGRFYQELSGGEQQRVQLARVLAQVWRPLREGRPCWLFLDEPVSSLDIAHQLTVMEITRRFAQNGGGVIAVMHDLNLTAMYADRVQIMHAGQSAGAGPVPEILTDSRLSQVYGCPLRTSVVPQNAGVFVLPQAARQTAPAPPAA</sequence>
<dbReference type="SUPFAM" id="SSF52540">
    <property type="entry name" value="P-loop containing nucleoside triphosphate hydrolases"/>
    <property type="match status" value="1"/>
</dbReference>
<evidence type="ECO:0000313" key="7">
    <source>
        <dbReference type="EMBL" id="KUP91957.1"/>
    </source>
</evidence>
<evidence type="ECO:0000256" key="4">
    <source>
        <dbReference type="ARBA" id="ARBA00022967"/>
    </source>
</evidence>
<accession>A0A132BVX1</accession>
<dbReference type="Gene3D" id="3.40.50.300">
    <property type="entry name" value="P-loop containing nucleotide triphosphate hydrolases"/>
    <property type="match status" value="1"/>
</dbReference>
<dbReference type="SMART" id="SM00382">
    <property type="entry name" value="AAA"/>
    <property type="match status" value="1"/>
</dbReference>
<evidence type="ECO:0000256" key="3">
    <source>
        <dbReference type="ARBA" id="ARBA00022840"/>
    </source>
</evidence>
<dbReference type="AlphaFoldDB" id="A0A132BVX1"/>
<evidence type="ECO:0000256" key="1">
    <source>
        <dbReference type="ARBA" id="ARBA00022448"/>
    </source>
</evidence>
<keyword evidence="8" id="KW-1185">Reference proteome</keyword>
<keyword evidence="1" id="KW-0813">Transport</keyword>
<dbReference type="PANTHER" id="PTHR42794">
    <property type="entry name" value="HEMIN IMPORT ATP-BINDING PROTEIN HMUV"/>
    <property type="match status" value="1"/>
</dbReference>
<protein>
    <submittedName>
        <fullName evidence="7">Hemin import ATP-binding protein HmuV</fullName>
        <ecNumber evidence="7">3.6.3.-</ecNumber>
    </submittedName>
</protein>
<dbReference type="InterPro" id="IPR027417">
    <property type="entry name" value="P-loop_NTPase"/>
</dbReference>
<dbReference type="InterPro" id="IPR003593">
    <property type="entry name" value="AAA+_ATPase"/>
</dbReference>
<dbReference type="InterPro" id="IPR003439">
    <property type="entry name" value="ABC_transporter-like_ATP-bd"/>
</dbReference>
<dbReference type="EMBL" id="LPUY01000080">
    <property type="protein sequence ID" value="KUP91957.1"/>
    <property type="molecule type" value="Genomic_DNA"/>
</dbReference>
<dbReference type="RefSeq" id="WP_068245679.1">
    <property type="nucleotide sequence ID" value="NZ_LPUY01000080.1"/>
</dbReference>
<dbReference type="OrthoDB" id="9805601at2"/>
<dbReference type="Pfam" id="PF00005">
    <property type="entry name" value="ABC_tran"/>
    <property type="match status" value="1"/>
</dbReference>
<name>A0A132BVX1_9RHOB</name>
<evidence type="ECO:0000256" key="2">
    <source>
        <dbReference type="ARBA" id="ARBA00022741"/>
    </source>
</evidence>
<dbReference type="CDD" id="cd03214">
    <property type="entry name" value="ABC_Iron-Siderophores_B12_Hemin"/>
    <property type="match status" value="1"/>
</dbReference>
<dbReference type="PROSITE" id="PS50893">
    <property type="entry name" value="ABC_TRANSPORTER_2"/>
    <property type="match status" value="1"/>
</dbReference>
<keyword evidence="7" id="KW-0378">Hydrolase</keyword>
<dbReference type="PROSITE" id="PS00211">
    <property type="entry name" value="ABC_TRANSPORTER_1"/>
    <property type="match status" value="1"/>
</dbReference>
<dbReference type="PANTHER" id="PTHR42794:SF1">
    <property type="entry name" value="HEMIN IMPORT ATP-BINDING PROTEIN HMUV"/>
    <property type="match status" value="1"/>
</dbReference>
<proteinExistence type="predicted"/>
<dbReference type="Proteomes" id="UP000068382">
    <property type="component" value="Unassembled WGS sequence"/>
</dbReference>
<evidence type="ECO:0000259" key="6">
    <source>
        <dbReference type="PROSITE" id="PS50893"/>
    </source>
</evidence>
<evidence type="ECO:0000256" key="5">
    <source>
        <dbReference type="ARBA" id="ARBA00037066"/>
    </source>
</evidence>
<dbReference type="InterPro" id="IPR017871">
    <property type="entry name" value="ABC_transporter-like_CS"/>
</dbReference>
<dbReference type="PATRIC" id="fig|1768241.3.peg.3283"/>
<comment type="function">
    <text evidence="5">Part of the ABC transporter complex HmuTUV involved in hemin import. Responsible for energy coupling to the transport system.</text>
</comment>
<dbReference type="NCBIfam" id="NF010068">
    <property type="entry name" value="PRK13548.1"/>
    <property type="match status" value="1"/>
</dbReference>
<comment type="caution">
    <text evidence="7">The sequence shown here is derived from an EMBL/GenBank/DDBJ whole genome shotgun (WGS) entry which is preliminary data.</text>
</comment>
<reference evidence="7 8" key="1">
    <citation type="submission" date="2015-12" db="EMBL/GenBank/DDBJ databases">
        <title>Genome sequence of the marine Rhodobacteraceae strain O3.65, Candidatus Tritonibacter horizontis.</title>
        <authorList>
            <person name="Poehlein A."/>
            <person name="Giebel H.A."/>
            <person name="Voget S."/>
            <person name="Brinkhoff T."/>
        </authorList>
    </citation>
    <scope>NUCLEOTIDE SEQUENCE [LARGE SCALE GENOMIC DNA]</scope>
    <source>
        <strain evidence="7 8">O3.65</strain>
    </source>
</reference>
<keyword evidence="2" id="KW-0547">Nucleotide-binding</keyword>
<feature type="domain" description="ABC transporter" evidence="6">
    <location>
        <begin position="3"/>
        <end position="239"/>
    </location>
</feature>
<evidence type="ECO:0000313" key="8">
    <source>
        <dbReference type="Proteomes" id="UP000068382"/>
    </source>
</evidence>